<evidence type="ECO:0000313" key="1">
    <source>
        <dbReference type="EMBL" id="MBC5996840.1"/>
    </source>
</evidence>
<protein>
    <submittedName>
        <fullName evidence="1">Uncharacterized protein</fullName>
    </submittedName>
</protein>
<comment type="caution">
    <text evidence="1">The sequence shown here is derived from an EMBL/GenBank/DDBJ whole genome shotgun (WGS) entry which is preliminary data.</text>
</comment>
<name>A0ABR7JPK7_9FIRM</name>
<keyword evidence="2" id="KW-1185">Reference proteome</keyword>
<dbReference type="RefSeq" id="WP_153971692.1">
    <property type="nucleotide sequence ID" value="NZ_JACRWE010000003.1"/>
</dbReference>
<sequence length="58" mass="6847">MYYKTNRQTLKTTDTRDVYDAIDKYNIRRLRITFCSLTLNNECINSRTEVGLIDLAVL</sequence>
<gene>
    <name evidence="1" type="ORF">H8923_08715</name>
</gene>
<dbReference type="EMBL" id="JACRWE010000003">
    <property type="protein sequence ID" value="MBC5996840.1"/>
    <property type="molecule type" value="Genomic_DNA"/>
</dbReference>
<proteinExistence type="predicted"/>
<organism evidence="1 2">
    <name type="scientific">Romboutsia faecis</name>
    <dbReference type="NCBI Taxonomy" id="2764597"/>
    <lineage>
        <taxon>Bacteria</taxon>
        <taxon>Bacillati</taxon>
        <taxon>Bacillota</taxon>
        <taxon>Clostridia</taxon>
        <taxon>Peptostreptococcales</taxon>
        <taxon>Peptostreptococcaceae</taxon>
        <taxon>Romboutsia</taxon>
    </lineage>
</organism>
<dbReference type="Proteomes" id="UP000609849">
    <property type="component" value="Unassembled WGS sequence"/>
</dbReference>
<evidence type="ECO:0000313" key="2">
    <source>
        <dbReference type="Proteomes" id="UP000609849"/>
    </source>
</evidence>
<accession>A0ABR7JPK7</accession>
<reference evidence="1 2" key="1">
    <citation type="submission" date="2020-08" db="EMBL/GenBank/DDBJ databases">
        <authorList>
            <person name="Liu C."/>
            <person name="Sun Q."/>
        </authorList>
    </citation>
    <scope>NUCLEOTIDE SEQUENCE [LARGE SCALE GENOMIC DNA]</scope>
    <source>
        <strain evidence="1 2">NSJ-18</strain>
    </source>
</reference>